<sequence>MLHALFNGKNILGLFSDIEKCKVCIQGLVNNNFVQEIDIEIKSFIDNSITKSNIPDIFLDEKTTDGSSIEEYSNTTTSESENKVSDSPNTKEKKIRKKQRMEYNLQMLQKQREHIENKKNVYEYDLKLYKQFKDNLKEDENFIIPDMFEDKYEVFKELEENDKITFNNFIKLYKYNDHTKSYKNLFIGCDNVNFDLIPSSPESNDEPVNS</sequence>
<dbReference type="EMBL" id="MN448289">
    <property type="protein sequence ID" value="QFG74483.1"/>
    <property type="molecule type" value="Genomic_DNA"/>
</dbReference>
<accession>A0A5J6VKQ0</accession>
<feature type="compositionally biased region" description="Basic and acidic residues" evidence="1">
    <location>
        <begin position="80"/>
        <end position="92"/>
    </location>
</feature>
<reference evidence="2" key="1">
    <citation type="journal article" date="2019" name="Philos. Trans. R. Soc. Lond., B, Biol. Sci.">
        <title>Targeted metagenomic recovery of four divergent viruses reveals shared and distinctive characteristics of giant viruses of marine eukaryotes.</title>
        <authorList>
            <person name="Needham D.M."/>
            <person name="Poirier C."/>
            <person name="Hehenberger E."/>
            <person name="Jimenez V."/>
            <person name="Swalwell J.E."/>
            <person name="Santoro A.E."/>
            <person name="Worden A.Z."/>
        </authorList>
    </citation>
    <scope>NUCLEOTIDE SEQUENCE</scope>
    <source>
        <strain evidence="2">MPacV-611</strain>
    </source>
</reference>
<name>A0A5J6VKQ0_9VIRU</name>
<organism evidence="2">
    <name type="scientific">Megaviridae environmental sample</name>
    <dbReference type="NCBI Taxonomy" id="1737588"/>
    <lineage>
        <taxon>Viruses</taxon>
        <taxon>Varidnaviria</taxon>
        <taxon>Bamfordvirae</taxon>
        <taxon>Nucleocytoviricota</taxon>
        <taxon>Megaviricetes</taxon>
        <taxon>Imitervirales</taxon>
        <taxon>Mimiviridae</taxon>
        <taxon>environmental samples</taxon>
    </lineage>
</organism>
<feature type="compositionally biased region" description="Low complexity" evidence="1">
    <location>
        <begin position="68"/>
        <end position="79"/>
    </location>
</feature>
<feature type="region of interest" description="Disordered" evidence="1">
    <location>
        <begin position="68"/>
        <end position="96"/>
    </location>
</feature>
<evidence type="ECO:0000313" key="2">
    <source>
        <dbReference type="EMBL" id="QFG74483.1"/>
    </source>
</evidence>
<evidence type="ECO:0000256" key="1">
    <source>
        <dbReference type="SAM" id="MobiDB-lite"/>
    </source>
</evidence>
<proteinExistence type="predicted"/>
<protein>
    <submittedName>
        <fullName evidence="2">Uncharacterized protein</fullName>
    </submittedName>
</protein>